<keyword evidence="1" id="KW-0812">Transmembrane</keyword>
<dbReference type="EMBL" id="BJYG01000003">
    <property type="protein sequence ID" value="GEN62246.1"/>
    <property type="molecule type" value="Genomic_DNA"/>
</dbReference>
<accession>A0A511XH18</accession>
<name>A0A511XH18_9PROT</name>
<keyword evidence="1" id="KW-0472">Membrane</keyword>
<dbReference type="Proteomes" id="UP000321746">
    <property type="component" value="Unassembled WGS sequence"/>
</dbReference>
<sequence>MLLALPTGLIATLLLACSTYREAAPRFSLPQRRALRLTGFLCLAVQCALLIARSDNTGAALVEWIGLFSLEALLAALLCTVRRR</sequence>
<evidence type="ECO:0000313" key="3">
    <source>
        <dbReference type="Proteomes" id="UP000321746"/>
    </source>
</evidence>
<gene>
    <name evidence="2" type="ORF">AOE01nite_04700</name>
</gene>
<evidence type="ECO:0000313" key="2">
    <source>
        <dbReference type="EMBL" id="GEN62246.1"/>
    </source>
</evidence>
<feature type="transmembrane region" description="Helical" evidence="1">
    <location>
        <begin position="64"/>
        <end position="83"/>
    </location>
</feature>
<evidence type="ECO:0000256" key="1">
    <source>
        <dbReference type="SAM" id="Phobius"/>
    </source>
</evidence>
<proteinExistence type="predicted"/>
<organism evidence="2 3">
    <name type="scientific">Acetobacter oeni</name>
    <dbReference type="NCBI Taxonomy" id="304077"/>
    <lineage>
        <taxon>Bacteria</taxon>
        <taxon>Pseudomonadati</taxon>
        <taxon>Pseudomonadota</taxon>
        <taxon>Alphaproteobacteria</taxon>
        <taxon>Acetobacterales</taxon>
        <taxon>Acetobacteraceae</taxon>
        <taxon>Acetobacter</taxon>
    </lineage>
</organism>
<keyword evidence="1" id="KW-1133">Transmembrane helix</keyword>
<protein>
    <recommendedName>
        <fullName evidence="4">DUF3325 domain-containing protein</fullName>
    </recommendedName>
</protein>
<keyword evidence="3" id="KW-1185">Reference proteome</keyword>
<reference evidence="2 3" key="1">
    <citation type="submission" date="2019-07" db="EMBL/GenBank/DDBJ databases">
        <title>Whole genome shotgun sequence of Acetobacter oeni NBRC 105207.</title>
        <authorList>
            <person name="Hosoyama A."/>
            <person name="Uohara A."/>
            <person name="Ohji S."/>
            <person name="Ichikawa N."/>
        </authorList>
    </citation>
    <scope>NUCLEOTIDE SEQUENCE [LARGE SCALE GENOMIC DNA]</scope>
    <source>
        <strain evidence="2 3">NBRC 105207</strain>
    </source>
</reference>
<comment type="caution">
    <text evidence="2">The sequence shown here is derived from an EMBL/GenBank/DDBJ whole genome shotgun (WGS) entry which is preliminary data.</text>
</comment>
<evidence type="ECO:0008006" key="4">
    <source>
        <dbReference type="Google" id="ProtNLM"/>
    </source>
</evidence>
<dbReference type="RefSeq" id="WP_146885601.1">
    <property type="nucleotide sequence ID" value="NZ_BJYG01000003.1"/>
</dbReference>
<dbReference type="AlphaFoldDB" id="A0A511XH18"/>